<dbReference type="Gene3D" id="2.30.110.10">
    <property type="entry name" value="Electron Transport, Fmn-binding Protein, Chain A"/>
    <property type="match status" value="1"/>
</dbReference>
<dbReference type="SUPFAM" id="SSF50475">
    <property type="entry name" value="FMN-binding split barrel"/>
    <property type="match status" value="1"/>
</dbReference>
<dbReference type="AlphaFoldDB" id="A0A4P5NR73"/>
<protein>
    <recommendedName>
        <fullName evidence="3">Flavin reductase like domain-containing protein</fullName>
    </recommendedName>
</protein>
<evidence type="ECO:0000313" key="4">
    <source>
        <dbReference type="EMBL" id="GCE82654.1"/>
    </source>
</evidence>
<dbReference type="GO" id="GO:0010181">
    <property type="term" value="F:FMN binding"/>
    <property type="evidence" value="ECO:0007669"/>
    <property type="project" value="InterPro"/>
</dbReference>
<organism evidence="4 5">
    <name type="scientific">Komagataeibacter diospyri</name>
    <dbReference type="NCBI Taxonomy" id="1932662"/>
    <lineage>
        <taxon>Bacteria</taxon>
        <taxon>Pseudomonadati</taxon>
        <taxon>Pseudomonadota</taxon>
        <taxon>Alphaproteobacteria</taxon>
        <taxon>Acetobacterales</taxon>
        <taxon>Acetobacteraceae</taxon>
        <taxon>Komagataeibacter</taxon>
    </lineage>
</organism>
<dbReference type="InterPro" id="IPR012349">
    <property type="entry name" value="Split_barrel_FMN-bd"/>
</dbReference>
<gene>
    <name evidence="4" type="ORF">MSKU9_0795</name>
</gene>
<keyword evidence="2" id="KW-0560">Oxidoreductase</keyword>
<comment type="caution">
    <text evidence="4">The sequence shown here is derived from an EMBL/GenBank/DDBJ whole genome shotgun (WGS) entry which is preliminary data.</text>
</comment>
<dbReference type="EMBL" id="BDLU01000025">
    <property type="protein sequence ID" value="GCE82654.1"/>
    <property type="molecule type" value="Genomic_DNA"/>
</dbReference>
<comment type="similarity">
    <text evidence="1">Belongs to the non-flavoprotein flavin reductase family.</text>
</comment>
<name>A0A4P5NR73_9PROT</name>
<evidence type="ECO:0000259" key="3">
    <source>
        <dbReference type="SMART" id="SM00903"/>
    </source>
</evidence>
<evidence type="ECO:0000313" key="5">
    <source>
        <dbReference type="Proteomes" id="UP000315095"/>
    </source>
</evidence>
<dbReference type="SMART" id="SM00903">
    <property type="entry name" value="Flavin_Reduct"/>
    <property type="match status" value="1"/>
</dbReference>
<sequence>MDEQARKTALRMIPYGLYVLTAGTKETAIASATINWVTQTSFAPPLLALGIKTDSAVYATARKSGDLVLNILGKGQGGLAFAFFKPAEYANGKLGGQDVRWAANGAPILTSVPAAVELKVRHVVELGDHHTFVAEVTNVHINHEIAGRPDEAVLHMKDLGEKVFYGG</sequence>
<evidence type="ECO:0000256" key="1">
    <source>
        <dbReference type="ARBA" id="ARBA00008898"/>
    </source>
</evidence>
<keyword evidence="5" id="KW-1185">Reference proteome</keyword>
<feature type="domain" description="Flavin reductase like" evidence="3">
    <location>
        <begin position="10"/>
        <end position="162"/>
    </location>
</feature>
<evidence type="ECO:0000256" key="2">
    <source>
        <dbReference type="ARBA" id="ARBA00023002"/>
    </source>
</evidence>
<dbReference type="InterPro" id="IPR050268">
    <property type="entry name" value="NADH-dep_flavin_reductase"/>
</dbReference>
<accession>A0A4P5NR73</accession>
<dbReference type="Proteomes" id="UP000315095">
    <property type="component" value="Unassembled WGS sequence"/>
</dbReference>
<dbReference type="PANTHER" id="PTHR30466:SF11">
    <property type="entry name" value="FLAVIN-DEPENDENT MONOOXYGENASE, REDUCTASE SUBUNIT HSAB"/>
    <property type="match status" value="1"/>
</dbReference>
<dbReference type="InterPro" id="IPR002563">
    <property type="entry name" value="Flavin_Rdtase-like_dom"/>
</dbReference>
<dbReference type="Pfam" id="PF01613">
    <property type="entry name" value="Flavin_Reduct"/>
    <property type="match status" value="1"/>
</dbReference>
<reference evidence="5" key="1">
    <citation type="submission" date="2017-01" db="EMBL/GenBank/DDBJ databases">
        <title>Komagataeibacter sp. MSKU9 whole genome sequencing project.</title>
        <authorList>
            <person name="Matsutani M."/>
            <person name="Naloka K."/>
            <person name="Theeragool G."/>
            <person name="Yakushi T."/>
            <person name="Matsushita K."/>
        </authorList>
    </citation>
    <scope>NUCLEOTIDE SEQUENCE [LARGE SCALE GENOMIC DNA]</scope>
    <source>
        <strain evidence="5">MSKU9</strain>
    </source>
</reference>
<dbReference type="GO" id="GO:0042602">
    <property type="term" value="F:riboflavin reductase (NADPH) activity"/>
    <property type="evidence" value="ECO:0007669"/>
    <property type="project" value="TreeGrafter"/>
</dbReference>
<dbReference type="PANTHER" id="PTHR30466">
    <property type="entry name" value="FLAVIN REDUCTASE"/>
    <property type="match status" value="1"/>
</dbReference>
<proteinExistence type="inferred from homology"/>
<dbReference type="OrthoDB" id="9792858at2"/>
<dbReference type="RefSeq" id="WP_141260050.1">
    <property type="nucleotide sequence ID" value="NZ_BDLU01000025.1"/>
</dbReference>